<dbReference type="HOGENOM" id="CLU_726867_0_0_2"/>
<dbReference type="EMBL" id="CP001719">
    <property type="protein sequence ID" value="ADC47013.1"/>
    <property type="molecule type" value="Genomic_DNA"/>
</dbReference>
<dbReference type="GeneID" id="8770814"/>
<proteinExistence type="predicted"/>
<dbReference type="AlphaFoldDB" id="D3E3A2"/>
<dbReference type="PATRIC" id="fig|634498.28.peg.1164"/>
<gene>
    <name evidence="1" type="ordered locus">mru_1163</name>
</gene>
<keyword evidence="2" id="KW-1185">Reference proteome</keyword>
<accession>D3E3A2</accession>
<evidence type="ECO:0000313" key="1">
    <source>
        <dbReference type="EMBL" id="ADC47013.1"/>
    </source>
</evidence>
<dbReference type="KEGG" id="mru:mru_1163"/>
<name>D3E3A2_METRM</name>
<reference evidence="1 2" key="1">
    <citation type="journal article" date="2010" name="PLoS ONE">
        <title>The genome sequence of the rumen methanogen Methanobrevibacter ruminantium reveals new possibilities for controlling ruminant methane emissions.</title>
        <authorList>
            <person name="Leahy S.C."/>
            <person name="Kelly W.J."/>
            <person name="Altermann E."/>
            <person name="Ronimus R.S."/>
            <person name="Yeoman C.J."/>
            <person name="Pacheco D.M."/>
            <person name="Li D."/>
            <person name="Kong Z."/>
            <person name="McTavish S."/>
            <person name="Sang C."/>
            <person name="Lambie S.C."/>
            <person name="Janssen P.H."/>
            <person name="Dey D."/>
            <person name="Attwood G.T."/>
        </authorList>
    </citation>
    <scope>NUCLEOTIDE SEQUENCE [LARGE SCALE GENOMIC DNA]</scope>
    <source>
        <strain evidence="2">ATCC 35063 / DSM 1093 / JCM 13430 / OCM 146 / M1</strain>
    </source>
</reference>
<dbReference type="Proteomes" id="UP000008680">
    <property type="component" value="Chromosome"/>
</dbReference>
<organism evidence="1 2">
    <name type="scientific">Methanobrevibacter ruminantium (strain ATCC 35063 / DSM 1093 / JCM 13430 / OCM 146 / M1)</name>
    <name type="common">Methanobacterium ruminantium</name>
    <dbReference type="NCBI Taxonomy" id="634498"/>
    <lineage>
        <taxon>Archaea</taxon>
        <taxon>Methanobacteriati</taxon>
        <taxon>Methanobacteriota</taxon>
        <taxon>Methanomada group</taxon>
        <taxon>Methanobacteria</taxon>
        <taxon>Methanobacteriales</taxon>
        <taxon>Methanobacteriaceae</taxon>
        <taxon>Methanobrevibacter</taxon>
    </lineage>
</organism>
<evidence type="ECO:0000313" key="2">
    <source>
        <dbReference type="Proteomes" id="UP000008680"/>
    </source>
</evidence>
<dbReference type="RefSeq" id="WP_012955962.1">
    <property type="nucleotide sequence ID" value="NC_013790.1"/>
</dbReference>
<protein>
    <submittedName>
        <fullName evidence="1">Uncharacterized protein</fullName>
    </submittedName>
</protein>
<sequence>MNFYDLNKIRIKIAEDEIDIKENDFLYELYDLDNFDSLFDELDILINKIEYHQFEFTLIWYVGFFNIIKYEDIGNLPNISKLKSYNYLKGGLIKYFRGHFHLTNYTMEIKPYRNYYSFIEHYVLRPFQYRAITKLLNWIYIYDKKFFFELHYFDKSNFHFLRLFKLHEIKNFELEEKYIDFNCEDELKNYILFNYIITEYIHSVDKNLPKDIKTKIESDFKLIEKIEVNILIKIILDYIRFDETKKIPCYFLETIEENEETFFTIFESLEIYNINELNSLVNPLKEIHINQDRLFQQMITKLEKLLTEEIITIDNYEWEHFLNIIPEKYVLMINGLLRKTIGDLTFISELDREIRSKRYFSEKNKEKKLKELIDIAKNIN</sequence>